<gene>
    <name evidence="2" type="ORF">IW245_006164</name>
</gene>
<proteinExistence type="predicted"/>
<protein>
    <submittedName>
        <fullName evidence="2">Uncharacterized protein</fullName>
    </submittedName>
</protein>
<dbReference type="Proteomes" id="UP000622552">
    <property type="component" value="Unassembled WGS sequence"/>
</dbReference>
<comment type="caution">
    <text evidence="2">The sequence shown here is derived from an EMBL/GenBank/DDBJ whole genome shotgun (WGS) entry which is preliminary data.</text>
</comment>
<organism evidence="2 3">
    <name type="scientific">Longispora fulva</name>
    <dbReference type="NCBI Taxonomy" id="619741"/>
    <lineage>
        <taxon>Bacteria</taxon>
        <taxon>Bacillati</taxon>
        <taxon>Actinomycetota</taxon>
        <taxon>Actinomycetes</taxon>
        <taxon>Micromonosporales</taxon>
        <taxon>Micromonosporaceae</taxon>
        <taxon>Longispora</taxon>
    </lineage>
</organism>
<evidence type="ECO:0000256" key="1">
    <source>
        <dbReference type="SAM" id="MobiDB-lite"/>
    </source>
</evidence>
<evidence type="ECO:0000313" key="2">
    <source>
        <dbReference type="EMBL" id="MBG6139970.1"/>
    </source>
</evidence>
<evidence type="ECO:0000313" key="3">
    <source>
        <dbReference type="Proteomes" id="UP000622552"/>
    </source>
</evidence>
<dbReference type="AlphaFoldDB" id="A0A8J7GUW0"/>
<name>A0A8J7GUW0_9ACTN</name>
<keyword evidence="3" id="KW-1185">Reference proteome</keyword>
<feature type="compositionally biased region" description="Acidic residues" evidence="1">
    <location>
        <begin position="12"/>
        <end position="30"/>
    </location>
</feature>
<sequence length="30" mass="3371">MLRYPNEPLDMWAEDEELESADTAEDAGDG</sequence>
<dbReference type="EMBL" id="JADOUF010000001">
    <property type="protein sequence ID" value="MBG6139970.1"/>
    <property type="molecule type" value="Genomic_DNA"/>
</dbReference>
<feature type="region of interest" description="Disordered" evidence="1">
    <location>
        <begin position="1"/>
        <end position="30"/>
    </location>
</feature>
<accession>A0A8J7GUW0</accession>
<reference evidence="2" key="1">
    <citation type="submission" date="2020-11" db="EMBL/GenBank/DDBJ databases">
        <title>Sequencing the genomes of 1000 actinobacteria strains.</title>
        <authorList>
            <person name="Klenk H.-P."/>
        </authorList>
    </citation>
    <scope>NUCLEOTIDE SEQUENCE</scope>
    <source>
        <strain evidence="2">DSM 45356</strain>
    </source>
</reference>